<feature type="region of interest" description="Disordered" evidence="1">
    <location>
        <begin position="44"/>
        <end position="65"/>
    </location>
</feature>
<dbReference type="AlphaFoldDB" id="A0A3P7ENM7"/>
<reference evidence="3 4" key="1">
    <citation type="submission" date="2018-11" db="EMBL/GenBank/DDBJ databases">
        <authorList>
            <consortium name="Pathogen Informatics"/>
        </authorList>
    </citation>
    <scope>NUCLEOTIDE SEQUENCE [LARGE SCALE GENOMIC DNA]</scope>
</reference>
<feature type="non-terminal residue" evidence="3">
    <location>
        <position position="293"/>
    </location>
</feature>
<feature type="compositionally biased region" description="Low complexity" evidence="1">
    <location>
        <begin position="55"/>
        <end position="65"/>
    </location>
</feature>
<evidence type="ECO:0000256" key="1">
    <source>
        <dbReference type="SAM" id="MobiDB-lite"/>
    </source>
</evidence>
<keyword evidence="2" id="KW-0732">Signal</keyword>
<evidence type="ECO:0000256" key="2">
    <source>
        <dbReference type="SAM" id="SignalP"/>
    </source>
</evidence>
<name>A0A3P7ENM7_WUCBA</name>
<keyword evidence="4" id="KW-1185">Reference proteome</keyword>
<feature type="signal peptide" evidence="2">
    <location>
        <begin position="1"/>
        <end position="26"/>
    </location>
</feature>
<dbReference type="EMBL" id="UYWW01012502">
    <property type="protein sequence ID" value="VDM21366.1"/>
    <property type="molecule type" value="Genomic_DNA"/>
</dbReference>
<dbReference type="OMA" id="NERKGNI"/>
<feature type="chain" id="PRO_5018107864" evidence="2">
    <location>
        <begin position="27"/>
        <end position="293"/>
    </location>
</feature>
<proteinExistence type="predicted"/>
<accession>A0A3P7ENM7</accession>
<protein>
    <submittedName>
        <fullName evidence="3">Uncharacterized protein</fullName>
    </submittedName>
</protein>
<sequence length="293" mass="34320">MKMAITRLMMLSTVLLTMLFVRKTAEQRQSMPIIRVPSIISLNPRSPINRNSNIQSQRSGQQFQEQKSQWRNFQRIIGLNRQVTKQPSSINKKFQENSATAFNSKMFQRNTTRTRVENVDTNERKGNIRKNARSLLISTPSTLSDRFQRITLRNKSKQPQFVRLRKLHGRTFSGKMEEIPDQKQTRLSMQRTNFRHRLFNFSNQLPLIVKMNTTSRLLFLTTTIAPEAPLIEIEKNFDLENKQLKSIKHNEFHTETHQQILPLTTIIAIFDDKNSATKAIPFEQQSQHVPFQN</sequence>
<feature type="compositionally biased region" description="Polar residues" evidence="1">
    <location>
        <begin position="44"/>
        <end position="54"/>
    </location>
</feature>
<dbReference type="Proteomes" id="UP000270924">
    <property type="component" value="Unassembled WGS sequence"/>
</dbReference>
<dbReference type="OrthoDB" id="5877987at2759"/>
<evidence type="ECO:0000313" key="4">
    <source>
        <dbReference type="Proteomes" id="UP000270924"/>
    </source>
</evidence>
<evidence type="ECO:0000313" key="3">
    <source>
        <dbReference type="EMBL" id="VDM21366.1"/>
    </source>
</evidence>
<organism evidence="3 4">
    <name type="scientific">Wuchereria bancrofti</name>
    <dbReference type="NCBI Taxonomy" id="6293"/>
    <lineage>
        <taxon>Eukaryota</taxon>
        <taxon>Metazoa</taxon>
        <taxon>Ecdysozoa</taxon>
        <taxon>Nematoda</taxon>
        <taxon>Chromadorea</taxon>
        <taxon>Rhabditida</taxon>
        <taxon>Spirurina</taxon>
        <taxon>Spiruromorpha</taxon>
        <taxon>Filarioidea</taxon>
        <taxon>Onchocercidae</taxon>
        <taxon>Wuchereria</taxon>
    </lineage>
</organism>
<gene>
    <name evidence="3" type="ORF">WBA_LOCUS11886</name>
</gene>
<dbReference type="InParanoid" id="A0A3P7ENM7"/>